<evidence type="ECO:0000313" key="3">
    <source>
        <dbReference type="Proteomes" id="UP000229730"/>
    </source>
</evidence>
<dbReference type="OrthoDB" id="282116at2"/>
<keyword evidence="3" id="KW-1185">Reference proteome</keyword>
<name>A0A2G4YT39_9PROT</name>
<dbReference type="EMBL" id="PDEM01000016">
    <property type="protein sequence ID" value="PHZ85420.1"/>
    <property type="molecule type" value="Genomic_DNA"/>
</dbReference>
<sequence>MRKLWIGGGFVLGLTVLAQVFIPIQGKFGIDGWLAFPAIYGFVTCVAMVVGAKFLGFILKRKEDYYDE</sequence>
<keyword evidence="1" id="KW-1133">Transmembrane helix</keyword>
<reference evidence="2 3" key="1">
    <citation type="submission" date="2017-10" db="EMBL/GenBank/DDBJ databases">
        <title>Frigbacter circumglobatus gen. nov. sp. nov., isolated from sediment cultured in situ.</title>
        <authorList>
            <person name="Zhao Z."/>
        </authorList>
    </citation>
    <scope>NUCLEOTIDE SEQUENCE [LARGE SCALE GENOMIC DNA]</scope>
    <source>
        <strain evidence="2 3">ZYL</strain>
    </source>
</reference>
<comment type="caution">
    <text evidence="2">The sequence shown here is derived from an EMBL/GenBank/DDBJ whole genome shotgun (WGS) entry which is preliminary data.</text>
</comment>
<protein>
    <submittedName>
        <fullName evidence="2">Uncharacterized protein</fullName>
    </submittedName>
</protein>
<dbReference type="AlphaFoldDB" id="A0A2G4YT39"/>
<accession>A0A2G4YT39</accession>
<dbReference type="InParanoid" id="A0A2G4YT39"/>
<evidence type="ECO:0000256" key="1">
    <source>
        <dbReference type="SAM" id="Phobius"/>
    </source>
</evidence>
<keyword evidence="1" id="KW-0472">Membrane</keyword>
<evidence type="ECO:0000313" key="2">
    <source>
        <dbReference type="EMBL" id="PHZ85420.1"/>
    </source>
</evidence>
<keyword evidence="1" id="KW-0812">Transmembrane</keyword>
<organism evidence="2 3">
    <name type="scientific">Paremcibacter congregatus</name>
    <dbReference type="NCBI Taxonomy" id="2043170"/>
    <lineage>
        <taxon>Bacteria</taxon>
        <taxon>Pseudomonadati</taxon>
        <taxon>Pseudomonadota</taxon>
        <taxon>Alphaproteobacteria</taxon>
        <taxon>Emcibacterales</taxon>
        <taxon>Emcibacteraceae</taxon>
        <taxon>Paremcibacter</taxon>
    </lineage>
</organism>
<gene>
    <name evidence="2" type="ORF">CRD36_07085</name>
</gene>
<feature type="transmembrane region" description="Helical" evidence="1">
    <location>
        <begin position="34"/>
        <end position="59"/>
    </location>
</feature>
<dbReference type="Proteomes" id="UP000229730">
    <property type="component" value="Unassembled WGS sequence"/>
</dbReference>
<proteinExistence type="predicted"/>